<dbReference type="EMBL" id="CP044222">
    <property type="protein sequence ID" value="QEW05352.1"/>
    <property type="molecule type" value="Genomic_DNA"/>
</dbReference>
<sequence>MLSFFLKTKFLKQSVGDLSGFNKSHKQSKLPVVLTLVEVADLLSQLKDTHYLMAAILYGSGLRRIELVRLRVQDIDFDYQQIRVINGKGGKHRLVTLANELVAPLKIQIQQIEVTLKKDLASKLYAGVWMPDALARKYPNAQFDLGWHYLFPASRLTTDPSGQKLRRHHFDESNLNKLIKMAARNAGIRKPVSCHTLRHSFATHLLQSGVDIRTVQQQLGHADVKTTEIYTHVLKQGAQGVRSPLSTLTRGTA</sequence>
<dbReference type="InterPro" id="IPR002104">
    <property type="entry name" value="Integrase_catalytic"/>
</dbReference>
<dbReference type="Gene3D" id="1.10.443.10">
    <property type="entry name" value="Intergrase catalytic core"/>
    <property type="match status" value="1"/>
</dbReference>
<dbReference type="InterPro" id="IPR011946">
    <property type="entry name" value="Integrase_integron-type"/>
</dbReference>
<evidence type="ECO:0000256" key="5">
    <source>
        <dbReference type="ARBA" id="ARBA00023172"/>
    </source>
</evidence>
<dbReference type="PROSITE" id="PS51898">
    <property type="entry name" value="TYR_RECOMBINASE"/>
    <property type="match status" value="1"/>
</dbReference>
<evidence type="ECO:0000256" key="4">
    <source>
        <dbReference type="ARBA" id="ARBA00023125"/>
    </source>
</evidence>
<comment type="subcellular location">
    <subcellularLocation>
        <location evidence="1">Cytoplasm</location>
    </subcellularLocation>
</comment>
<reference evidence="9 10" key="1">
    <citation type="submission" date="2019-09" db="EMBL/GenBank/DDBJ databases">
        <title>Nitrincola iocasae sp. nov., a bacterium isolated from the sediment collected at a cold seep field in South China Sea.</title>
        <authorList>
            <person name="Zhang H."/>
            <person name="Wang H."/>
            <person name="Li C."/>
        </authorList>
    </citation>
    <scope>NUCLEOTIDE SEQUENCE [LARGE SCALE GENOMIC DNA]</scope>
    <source>
        <strain evidence="9 10">KXZD1103</strain>
    </source>
</reference>
<evidence type="ECO:0000256" key="6">
    <source>
        <dbReference type="ARBA" id="ARBA00037721"/>
    </source>
</evidence>
<keyword evidence="5" id="KW-0233">DNA recombination</keyword>
<name>A0A5J6LAR1_9GAMM</name>
<evidence type="ECO:0000256" key="7">
    <source>
        <dbReference type="ARBA" id="ARBA00038613"/>
    </source>
</evidence>
<gene>
    <name evidence="9" type="ORF">F5I99_01940</name>
</gene>
<evidence type="ECO:0000256" key="3">
    <source>
        <dbReference type="ARBA" id="ARBA00022908"/>
    </source>
</evidence>
<evidence type="ECO:0000313" key="10">
    <source>
        <dbReference type="Proteomes" id="UP000325606"/>
    </source>
</evidence>
<evidence type="ECO:0000259" key="8">
    <source>
        <dbReference type="PROSITE" id="PS51898"/>
    </source>
</evidence>
<feature type="domain" description="Tyr recombinase" evidence="8">
    <location>
        <begin position="29"/>
        <end position="243"/>
    </location>
</feature>
<keyword evidence="10" id="KW-1185">Reference proteome</keyword>
<dbReference type="GO" id="GO:0003677">
    <property type="term" value="F:DNA binding"/>
    <property type="evidence" value="ECO:0007669"/>
    <property type="project" value="UniProtKB-KW"/>
</dbReference>
<dbReference type="RefSeq" id="WP_151053397.1">
    <property type="nucleotide sequence ID" value="NZ_CP044222.1"/>
</dbReference>
<dbReference type="InterPro" id="IPR050090">
    <property type="entry name" value="Tyrosine_recombinase_XerCD"/>
</dbReference>
<comment type="subunit">
    <text evidence="7">Forms a cyclic heterotetrameric complex composed of two molecules of XerC and two molecules of XerD.</text>
</comment>
<dbReference type="InterPro" id="IPR011010">
    <property type="entry name" value="DNA_brk_join_enz"/>
</dbReference>
<proteinExistence type="predicted"/>
<evidence type="ECO:0000256" key="1">
    <source>
        <dbReference type="ARBA" id="ARBA00004496"/>
    </source>
</evidence>
<evidence type="ECO:0000256" key="2">
    <source>
        <dbReference type="ARBA" id="ARBA00022490"/>
    </source>
</evidence>
<dbReference type="FunFam" id="1.10.443.10:FF:000007">
    <property type="entry name" value="Tyrosine recombinase XerC"/>
    <property type="match status" value="1"/>
</dbReference>
<dbReference type="GO" id="GO:0006310">
    <property type="term" value="P:DNA recombination"/>
    <property type="evidence" value="ECO:0007669"/>
    <property type="project" value="UniProtKB-KW"/>
</dbReference>
<dbReference type="NCBIfam" id="TIGR02249">
    <property type="entry name" value="integrase_gron"/>
    <property type="match status" value="1"/>
</dbReference>
<protein>
    <submittedName>
        <fullName evidence="9">Integron integrase</fullName>
    </submittedName>
</protein>
<dbReference type="AlphaFoldDB" id="A0A5J6LAR1"/>
<keyword evidence="3" id="KW-0229">DNA integration</keyword>
<comment type="function">
    <text evidence="6">Site-specific tyrosine recombinase, which acts by catalyzing the cutting and rejoining of the recombining DNA molecules. The XerC-XerD complex is essential to convert dimers of the bacterial chromosome into monomers to permit their segregation at cell division. It also contributes to the segregational stability of plasmids.</text>
</comment>
<keyword evidence="4" id="KW-0238">DNA-binding</keyword>
<accession>A0A5J6LAR1</accession>
<evidence type="ECO:0000313" key="9">
    <source>
        <dbReference type="EMBL" id="QEW05352.1"/>
    </source>
</evidence>
<dbReference type="InterPro" id="IPR013762">
    <property type="entry name" value="Integrase-like_cat_sf"/>
</dbReference>
<dbReference type="Proteomes" id="UP000325606">
    <property type="component" value="Chromosome"/>
</dbReference>
<dbReference type="PANTHER" id="PTHR30349">
    <property type="entry name" value="PHAGE INTEGRASE-RELATED"/>
    <property type="match status" value="1"/>
</dbReference>
<dbReference type="GO" id="GO:0015074">
    <property type="term" value="P:DNA integration"/>
    <property type="evidence" value="ECO:0007669"/>
    <property type="project" value="UniProtKB-KW"/>
</dbReference>
<dbReference type="SUPFAM" id="SSF56349">
    <property type="entry name" value="DNA breaking-rejoining enzymes"/>
    <property type="match status" value="1"/>
</dbReference>
<organism evidence="9 10">
    <name type="scientific">Nitrincola iocasae</name>
    <dbReference type="NCBI Taxonomy" id="2614693"/>
    <lineage>
        <taxon>Bacteria</taxon>
        <taxon>Pseudomonadati</taxon>
        <taxon>Pseudomonadota</taxon>
        <taxon>Gammaproteobacteria</taxon>
        <taxon>Oceanospirillales</taxon>
        <taxon>Oceanospirillaceae</taxon>
        <taxon>Nitrincola</taxon>
    </lineage>
</organism>
<dbReference type="GO" id="GO:0005737">
    <property type="term" value="C:cytoplasm"/>
    <property type="evidence" value="ECO:0007669"/>
    <property type="project" value="UniProtKB-SubCell"/>
</dbReference>
<dbReference type="KEGG" id="nik:F5I99_01940"/>
<dbReference type="Pfam" id="PF00589">
    <property type="entry name" value="Phage_integrase"/>
    <property type="match status" value="1"/>
</dbReference>
<dbReference type="PANTHER" id="PTHR30349:SF64">
    <property type="entry name" value="PROPHAGE INTEGRASE INTD-RELATED"/>
    <property type="match status" value="1"/>
</dbReference>
<keyword evidence="2" id="KW-0963">Cytoplasm</keyword>